<protein>
    <recommendedName>
        <fullName evidence="5">IF4E-domain-containing protein</fullName>
    </recommendedName>
</protein>
<organism evidence="3 4">
    <name type="scientific">Ascochyta lentis</name>
    <dbReference type="NCBI Taxonomy" id="205686"/>
    <lineage>
        <taxon>Eukaryota</taxon>
        <taxon>Fungi</taxon>
        <taxon>Dikarya</taxon>
        <taxon>Ascomycota</taxon>
        <taxon>Pezizomycotina</taxon>
        <taxon>Dothideomycetes</taxon>
        <taxon>Pleosporomycetidae</taxon>
        <taxon>Pleosporales</taxon>
        <taxon>Pleosporineae</taxon>
        <taxon>Didymellaceae</taxon>
        <taxon>Ascochyta</taxon>
    </lineage>
</organism>
<feature type="compositionally biased region" description="Polar residues" evidence="2">
    <location>
        <begin position="630"/>
        <end position="651"/>
    </location>
</feature>
<name>A0A8H7ITS1_9PLEO</name>
<dbReference type="PANTHER" id="PTHR11960">
    <property type="entry name" value="EUKARYOTIC TRANSLATION INITIATION FACTOR 4E RELATED"/>
    <property type="match status" value="1"/>
</dbReference>
<keyword evidence="1" id="KW-0694">RNA-binding</keyword>
<sequence>MDGAGAQPSSAQRILSVCTWACDEEMSLLVPSHLLSTRPPATARHRPLRPLRPQLDSRHSDISGPSNFASPPSTEPNTRRRPSQPERDTHTAHPRTPPTHIGPLHLAPRTSPSSALLLVRSFVPPSFRLTARLSTPYRTTPHHIALRLFLPPSFTAPSLPMDNRENLWTRRSNTSKLSLSTAQSDPQADHAPTRTFSATAKRFAGDTSSHGGRNPFNAISPLTPGALASPTTGGSSAFGLGSGAFASFGSANKTPKTPGTAFDFKAAAAPAPAPTTPAERKPPSKIANSARKETVSTPAPQENTAMSSEPLDPSAPWPLKYTWVVWFRPPTPKNNDYEKSMKALCRMSTAQDFWKVFVHLKRPSSLPTVSDYHVFKEGIRPVWEDEENKRGGKWIMRLKKGVADRYWEELLMACIGDQFNEAGEEVCGFVLSVRSGEDVFSIWTKNDGGRNIKIRETVKRVLGLPEGTQIIWRSHDDSIAQRTAIDQARQEKSHLNHEKRRVTSSDESQREKSTAGLPLDEAVRPSARQPQKKLRGHQATKVGAWLTTARCFSHTTPDRPSHALYELKGSRCRPPAPECSKTPCLFWEGPRPARARSLRRARQIGAGVSGFVTTVAAAGDADRGPATSCEALSSTAGDSQDSSDETWTQHT</sequence>
<keyword evidence="1" id="KW-0396">Initiation factor</keyword>
<evidence type="ECO:0000313" key="3">
    <source>
        <dbReference type="EMBL" id="KAF9691216.1"/>
    </source>
</evidence>
<dbReference type="Pfam" id="PF01652">
    <property type="entry name" value="IF4E"/>
    <property type="match status" value="1"/>
</dbReference>
<dbReference type="GO" id="GO:0000340">
    <property type="term" value="F:RNA 7-methylguanosine cap binding"/>
    <property type="evidence" value="ECO:0007669"/>
    <property type="project" value="TreeGrafter"/>
</dbReference>
<dbReference type="GO" id="GO:0016281">
    <property type="term" value="C:eukaryotic translation initiation factor 4F complex"/>
    <property type="evidence" value="ECO:0007669"/>
    <property type="project" value="TreeGrafter"/>
</dbReference>
<keyword evidence="4" id="KW-1185">Reference proteome</keyword>
<dbReference type="Proteomes" id="UP000651452">
    <property type="component" value="Unassembled WGS sequence"/>
</dbReference>
<proteinExistence type="inferred from homology"/>
<dbReference type="FunFam" id="3.30.760.10:FF:000015">
    <property type="entry name" value="Translation initiation factor eIF4E3, putative"/>
    <property type="match status" value="1"/>
</dbReference>
<comment type="similarity">
    <text evidence="1">Belongs to the eukaryotic initiation factor 4E family.</text>
</comment>
<accession>A0A8H7ITS1</accession>
<dbReference type="GO" id="GO:0003743">
    <property type="term" value="F:translation initiation factor activity"/>
    <property type="evidence" value="ECO:0007669"/>
    <property type="project" value="UniProtKB-KW"/>
</dbReference>
<dbReference type="Gene3D" id="3.30.760.10">
    <property type="entry name" value="RNA Cap, Translation Initiation Factor Eif4e"/>
    <property type="match status" value="1"/>
</dbReference>
<evidence type="ECO:0000313" key="4">
    <source>
        <dbReference type="Proteomes" id="UP000651452"/>
    </source>
</evidence>
<reference evidence="3" key="2">
    <citation type="submission" date="2020-09" db="EMBL/GenBank/DDBJ databases">
        <title>Reference genome assembly for Australian Ascochyta lentis isolate Al4.</title>
        <authorList>
            <person name="Lee R.C."/>
            <person name="Farfan-Caceres L.M."/>
            <person name="Debler J.W."/>
            <person name="Williams A.H."/>
            <person name="Henares B.M."/>
        </authorList>
    </citation>
    <scope>NUCLEOTIDE SEQUENCE</scope>
    <source>
        <strain evidence="3">Al4</strain>
    </source>
</reference>
<feature type="region of interest" description="Disordered" evidence="2">
    <location>
        <begin position="269"/>
        <end position="311"/>
    </location>
</feature>
<feature type="region of interest" description="Disordered" evidence="2">
    <location>
        <begin position="37"/>
        <end position="108"/>
    </location>
</feature>
<feature type="region of interest" description="Disordered" evidence="2">
    <location>
        <begin position="619"/>
        <end position="651"/>
    </location>
</feature>
<feature type="compositionally biased region" description="Polar residues" evidence="2">
    <location>
        <begin position="295"/>
        <end position="307"/>
    </location>
</feature>
<feature type="region of interest" description="Disordered" evidence="2">
    <location>
        <begin position="489"/>
        <end position="539"/>
    </location>
</feature>
<dbReference type="PANTHER" id="PTHR11960:SF18">
    <property type="entry name" value="EUKARYOTIC TRANSLATION INITIATION FACTOR 4E HOMOLOGOUS PROTEIN, ISOFORM B"/>
    <property type="match status" value="1"/>
</dbReference>
<gene>
    <name evidence="3" type="ORF">EKO04_010836</name>
</gene>
<evidence type="ECO:0000256" key="1">
    <source>
        <dbReference type="RuleBase" id="RU004374"/>
    </source>
</evidence>
<dbReference type="OrthoDB" id="590761at2759"/>
<evidence type="ECO:0000256" key="2">
    <source>
        <dbReference type="SAM" id="MobiDB-lite"/>
    </source>
</evidence>
<dbReference type="InterPro" id="IPR001040">
    <property type="entry name" value="TIF_eIF_4E"/>
</dbReference>
<dbReference type="SUPFAM" id="SSF55418">
    <property type="entry name" value="eIF4e-like"/>
    <property type="match status" value="1"/>
</dbReference>
<feature type="compositionally biased region" description="Polar residues" evidence="2">
    <location>
        <begin position="63"/>
        <end position="76"/>
    </location>
</feature>
<keyword evidence="1" id="KW-0648">Protein biosynthesis</keyword>
<feature type="compositionally biased region" description="Basic and acidic residues" evidence="2">
    <location>
        <begin position="489"/>
        <end position="513"/>
    </location>
</feature>
<dbReference type="AlphaFoldDB" id="A0A8H7ITS1"/>
<reference evidence="3" key="1">
    <citation type="submission" date="2018-12" db="EMBL/GenBank/DDBJ databases">
        <authorList>
            <person name="Syme R.A."/>
            <person name="Farfan-Caceres L."/>
            <person name="Lichtenzveig J."/>
        </authorList>
    </citation>
    <scope>NUCLEOTIDE SEQUENCE</scope>
    <source>
        <strain evidence="3">Al4</strain>
    </source>
</reference>
<dbReference type="InterPro" id="IPR023398">
    <property type="entry name" value="TIF_eIF4e-like"/>
</dbReference>
<dbReference type="InterPro" id="IPR019770">
    <property type="entry name" value="TIF_eIF_4E_CS"/>
</dbReference>
<dbReference type="EMBL" id="RZGK01000021">
    <property type="protein sequence ID" value="KAF9691216.1"/>
    <property type="molecule type" value="Genomic_DNA"/>
</dbReference>
<comment type="caution">
    <text evidence="3">The sequence shown here is derived from an EMBL/GenBank/DDBJ whole genome shotgun (WGS) entry which is preliminary data.</text>
</comment>
<dbReference type="PROSITE" id="PS00813">
    <property type="entry name" value="IF4E"/>
    <property type="match status" value="1"/>
</dbReference>
<evidence type="ECO:0008006" key="5">
    <source>
        <dbReference type="Google" id="ProtNLM"/>
    </source>
</evidence>